<dbReference type="VEuPathDB" id="FungiDB:MUCCIDRAFT_108562"/>
<evidence type="ECO:0008006" key="3">
    <source>
        <dbReference type="Google" id="ProtNLM"/>
    </source>
</evidence>
<dbReference type="InterPro" id="IPR039228">
    <property type="entry name" value="SZRD1"/>
</dbReference>
<dbReference type="EMBL" id="AMYB01000003">
    <property type="protein sequence ID" value="OAD04730.1"/>
    <property type="molecule type" value="Genomic_DNA"/>
</dbReference>
<keyword evidence="2" id="KW-1185">Reference proteome</keyword>
<protein>
    <recommendedName>
        <fullName evidence="3">SUZ domain-containing protein</fullName>
    </recommendedName>
</protein>
<accession>A0A162QPR2</accession>
<proteinExistence type="predicted"/>
<sequence length="117" mass="13344">MSEDPWDDWETAADAGLNDCKIPTEKVKPKATTTATFQSNQQLWDKANQFASPVIVHTNTLAAHADYKPEVKILKRPQEAKSRKETTLTKPVKTLAEKEKDYEAAKRLIDEKFEKKK</sequence>
<dbReference type="Proteomes" id="UP000077051">
    <property type="component" value="Unassembled WGS sequence"/>
</dbReference>
<evidence type="ECO:0000313" key="1">
    <source>
        <dbReference type="EMBL" id="OAD04730.1"/>
    </source>
</evidence>
<gene>
    <name evidence="1" type="ORF">MUCCIDRAFT_108562</name>
</gene>
<dbReference type="PANTHER" id="PTHR31796">
    <property type="entry name" value="SUZ DOMAIN-CONTAINING PROTEIN 1"/>
    <property type="match status" value="1"/>
</dbReference>
<name>A0A162QPR2_MUCCL</name>
<dbReference type="OrthoDB" id="5373615at2759"/>
<dbReference type="AlphaFoldDB" id="A0A162QPR2"/>
<comment type="caution">
    <text evidence="1">The sequence shown here is derived from an EMBL/GenBank/DDBJ whole genome shotgun (WGS) entry which is preliminary data.</text>
</comment>
<dbReference type="PANTHER" id="PTHR31796:SF2">
    <property type="entry name" value="SUZ DOMAIN-CONTAINING PROTEIN 1"/>
    <property type="match status" value="1"/>
</dbReference>
<evidence type="ECO:0000313" key="2">
    <source>
        <dbReference type="Proteomes" id="UP000077051"/>
    </source>
</evidence>
<dbReference type="STRING" id="747725.A0A162QPR2"/>
<reference evidence="1 2" key="1">
    <citation type="submission" date="2015-06" db="EMBL/GenBank/DDBJ databases">
        <title>Expansion of signal transduction pathways in fungi by whole-genome duplication.</title>
        <authorList>
            <consortium name="DOE Joint Genome Institute"/>
            <person name="Corrochano L.M."/>
            <person name="Kuo A."/>
            <person name="Marcet-Houben M."/>
            <person name="Polaino S."/>
            <person name="Salamov A."/>
            <person name="Villalobos J.M."/>
            <person name="Alvarez M.I."/>
            <person name="Avalos J."/>
            <person name="Benito E.P."/>
            <person name="Benoit I."/>
            <person name="Burger G."/>
            <person name="Camino L.P."/>
            <person name="Canovas D."/>
            <person name="Cerda-Olmedo E."/>
            <person name="Cheng J.-F."/>
            <person name="Dominguez A."/>
            <person name="Elias M."/>
            <person name="Eslava A.P."/>
            <person name="Glaser F."/>
            <person name="Grimwood J."/>
            <person name="Gutierrez G."/>
            <person name="Heitman J."/>
            <person name="Henrissat B."/>
            <person name="Iturriaga E.A."/>
            <person name="Lang B.F."/>
            <person name="Lavin J.L."/>
            <person name="Lee S."/>
            <person name="Li W."/>
            <person name="Lindquist E."/>
            <person name="Lopez-Garcia S."/>
            <person name="Luque E.M."/>
            <person name="Marcos A.T."/>
            <person name="Martin J."/>
            <person name="Mccluskey K."/>
            <person name="Medina H.R."/>
            <person name="Miralles-Duran A."/>
            <person name="Miyazaki A."/>
            <person name="Munoz-Torres E."/>
            <person name="Oguiza J.A."/>
            <person name="Ohm R."/>
            <person name="Olmedo M."/>
            <person name="Orejas M."/>
            <person name="Ortiz-Castellanos L."/>
            <person name="Pisabarro A.G."/>
            <person name="Rodriguez-Romero J."/>
            <person name="Ruiz-Herrera J."/>
            <person name="Ruiz-Vazquez R."/>
            <person name="Sanz C."/>
            <person name="Schackwitz W."/>
            <person name="Schmutz J."/>
            <person name="Shahriari M."/>
            <person name="Shelest E."/>
            <person name="Silva-Franco F."/>
            <person name="Soanes D."/>
            <person name="Syed K."/>
            <person name="Tagua V.G."/>
            <person name="Talbot N.J."/>
            <person name="Thon M."/>
            <person name="De Vries R.P."/>
            <person name="Wiebenga A."/>
            <person name="Yadav J.S."/>
            <person name="Braun E.L."/>
            <person name="Baker S."/>
            <person name="Garre V."/>
            <person name="Horwitz B."/>
            <person name="Torres-Martinez S."/>
            <person name="Idnurm A."/>
            <person name="Herrera-Estrella A."/>
            <person name="Gabaldon T."/>
            <person name="Grigoriev I.V."/>
        </authorList>
    </citation>
    <scope>NUCLEOTIDE SEQUENCE [LARGE SCALE GENOMIC DNA]</scope>
    <source>
        <strain evidence="1 2">CBS 277.49</strain>
    </source>
</reference>
<organism evidence="1 2">
    <name type="scientific">Mucor lusitanicus CBS 277.49</name>
    <dbReference type="NCBI Taxonomy" id="747725"/>
    <lineage>
        <taxon>Eukaryota</taxon>
        <taxon>Fungi</taxon>
        <taxon>Fungi incertae sedis</taxon>
        <taxon>Mucoromycota</taxon>
        <taxon>Mucoromycotina</taxon>
        <taxon>Mucoromycetes</taxon>
        <taxon>Mucorales</taxon>
        <taxon>Mucorineae</taxon>
        <taxon>Mucoraceae</taxon>
        <taxon>Mucor</taxon>
    </lineage>
</organism>